<evidence type="ECO:0000313" key="1">
    <source>
        <dbReference type="EMBL" id="SFB83154.1"/>
    </source>
</evidence>
<proteinExistence type="predicted"/>
<dbReference type="EMBL" id="FOKV01000001">
    <property type="protein sequence ID" value="SFB83154.1"/>
    <property type="molecule type" value="Genomic_DNA"/>
</dbReference>
<gene>
    <name evidence="1" type="ORF">SAMN04487907_101830</name>
</gene>
<keyword evidence="2" id="KW-1185">Reference proteome</keyword>
<accession>A0A1I1E7W0</accession>
<organism evidence="1 2">
    <name type="scientific">Zunongwangia mangrovi</name>
    <dbReference type="NCBI Taxonomy" id="1334022"/>
    <lineage>
        <taxon>Bacteria</taxon>
        <taxon>Pseudomonadati</taxon>
        <taxon>Bacteroidota</taxon>
        <taxon>Flavobacteriia</taxon>
        <taxon>Flavobacteriales</taxon>
        <taxon>Flavobacteriaceae</taxon>
        <taxon>Zunongwangia</taxon>
    </lineage>
</organism>
<reference evidence="2" key="1">
    <citation type="submission" date="2016-10" db="EMBL/GenBank/DDBJ databases">
        <authorList>
            <person name="Varghese N."/>
            <person name="Submissions S."/>
        </authorList>
    </citation>
    <scope>NUCLEOTIDE SEQUENCE [LARGE SCALE GENOMIC DNA]</scope>
    <source>
        <strain evidence="2">DSM 24499</strain>
    </source>
</reference>
<evidence type="ECO:0000313" key="2">
    <source>
        <dbReference type="Proteomes" id="UP000199438"/>
    </source>
</evidence>
<dbReference type="AlphaFoldDB" id="A0A1I1E7W0"/>
<protein>
    <submittedName>
        <fullName evidence="1">Uncharacterized protein</fullName>
    </submittedName>
</protein>
<dbReference type="Proteomes" id="UP000199438">
    <property type="component" value="Unassembled WGS sequence"/>
</dbReference>
<sequence>MIFMQVFLNHNQSVFDFDFIPSFYEAGKSSILEIIKKAFKIIEFQVAVCRPFYTENLSLKSFSL</sequence>
<name>A0A1I1E7W0_9FLAO</name>
<dbReference type="STRING" id="1334022.SAMN04487907_101830"/>